<sequence>MLRLTVATPDDPAGWAAPTTGGPAAPLAAPLADIVALPTGERPGRTTARSLRPARAAYAASMRARCALARLLRAGHREPPRHRAQRAA</sequence>
<keyword evidence="3" id="KW-1185">Reference proteome</keyword>
<gene>
    <name evidence="2" type="ORF">BJ989_001042</name>
</gene>
<name>A0A7Y9RTS3_9ACTN</name>
<protein>
    <submittedName>
        <fullName evidence="2">Uncharacterized protein</fullName>
    </submittedName>
</protein>
<feature type="region of interest" description="Disordered" evidence="1">
    <location>
        <begin position="1"/>
        <end position="21"/>
    </location>
</feature>
<evidence type="ECO:0000256" key="1">
    <source>
        <dbReference type="SAM" id="MobiDB-lite"/>
    </source>
</evidence>
<dbReference type="EMBL" id="JACCAC010000001">
    <property type="protein sequence ID" value="NYG54738.1"/>
    <property type="molecule type" value="Genomic_DNA"/>
</dbReference>
<organism evidence="2 3">
    <name type="scientific">Nocardioides perillae</name>
    <dbReference type="NCBI Taxonomy" id="1119534"/>
    <lineage>
        <taxon>Bacteria</taxon>
        <taxon>Bacillati</taxon>
        <taxon>Actinomycetota</taxon>
        <taxon>Actinomycetes</taxon>
        <taxon>Propionibacteriales</taxon>
        <taxon>Nocardioidaceae</taxon>
        <taxon>Nocardioides</taxon>
    </lineage>
</organism>
<comment type="caution">
    <text evidence="2">The sequence shown here is derived from an EMBL/GenBank/DDBJ whole genome shotgun (WGS) entry which is preliminary data.</text>
</comment>
<dbReference type="RefSeq" id="WP_179517303.1">
    <property type="nucleotide sequence ID" value="NZ_JACCAC010000001.1"/>
</dbReference>
<reference evidence="2 3" key="1">
    <citation type="submission" date="2020-07" db="EMBL/GenBank/DDBJ databases">
        <title>Sequencing the genomes of 1000 actinobacteria strains.</title>
        <authorList>
            <person name="Klenk H.-P."/>
        </authorList>
    </citation>
    <scope>NUCLEOTIDE SEQUENCE [LARGE SCALE GENOMIC DNA]</scope>
    <source>
        <strain evidence="2 3">DSM 24552</strain>
    </source>
</reference>
<evidence type="ECO:0000313" key="3">
    <source>
        <dbReference type="Proteomes" id="UP000544110"/>
    </source>
</evidence>
<accession>A0A7Y9RTS3</accession>
<dbReference type="AlphaFoldDB" id="A0A7Y9RTS3"/>
<evidence type="ECO:0000313" key="2">
    <source>
        <dbReference type="EMBL" id="NYG54738.1"/>
    </source>
</evidence>
<proteinExistence type="predicted"/>
<feature type="compositionally biased region" description="Low complexity" evidence="1">
    <location>
        <begin position="12"/>
        <end position="21"/>
    </location>
</feature>
<dbReference type="Proteomes" id="UP000544110">
    <property type="component" value="Unassembled WGS sequence"/>
</dbReference>